<evidence type="ECO:0000313" key="13">
    <source>
        <dbReference type="EMBL" id="OUI77662.1"/>
    </source>
</evidence>
<keyword evidence="6" id="KW-0915">Sodium</keyword>
<evidence type="ECO:0000256" key="1">
    <source>
        <dbReference type="ARBA" id="ARBA00004651"/>
    </source>
</evidence>
<dbReference type="GO" id="GO:0015385">
    <property type="term" value="F:sodium:proton antiporter activity"/>
    <property type="evidence" value="ECO:0007669"/>
    <property type="project" value="InterPro"/>
</dbReference>
<evidence type="ECO:0000256" key="9">
    <source>
        <dbReference type="ARBA" id="ARBA00023201"/>
    </source>
</evidence>
<evidence type="ECO:0000256" key="8">
    <source>
        <dbReference type="ARBA" id="ARBA00023136"/>
    </source>
</evidence>
<feature type="transmembrane region" description="Helical" evidence="11">
    <location>
        <begin position="396"/>
        <end position="423"/>
    </location>
</feature>
<dbReference type="GO" id="GO:0098719">
    <property type="term" value="P:sodium ion import across plasma membrane"/>
    <property type="evidence" value="ECO:0007669"/>
    <property type="project" value="TreeGrafter"/>
</dbReference>
<keyword evidence="2" id="KW-0813">Transport</keyword>
<evidence type="ECO:0000256" key="6">
    <source>
        <dbReference type="ARBA" id="ARBA00023053"/>
    </source>
</evidence>
<evidence type="ECO:0000256" key="4">
    <source>
        <dbReference type="ARBA" id="ARBA00022692"/>
    </source>
</evidence>
<keyword evidence="8 11" id="KW-0472">Membrane</keyword>
<evidence type="ECO:0000259" key="12">
    <source>
        <dbReference type="PROSITE" id="PS50042"/>
    </source>
</evidence>
<feature type="transmembrane region" description="Helical" evidence="11">
    <location>
        <begin position="106"/>
        <end position="126"/>
    </location>
</feature>
<dbReference type="RefSeq" id="WP_008853915.1">
    <property type="nucleotide sequence ID" value="NZ_JOPB01000024.1"/>
</dbReference>
<dbReference type="GO" id="GO:0015386">
    <property type="term" value="F:potassium:proton antiporter activity"/>
    <property type="evidence" value="ECO:0007669"/>
    <property type="project" value="TreeGrafter"/>
</dbReference>
<accession>A0A251ZSN1</accession>
<name>A0A251ZSN1_9PROT</name>
<dbReference type="PANTHER" id="PTHR10110">
    <property type="entry name" value="SODIUM/HYDROGEN EXCHANGER"/>
    <property type="match status" value="1"/>
</dbReference>
<feature type="transmembrane region" description="Helical" evidence="11">
    <location>
        <begin position="296"/>
        <end position="317"/>
    </location>
</feature>
<dbReference type="Gene3D" id="6.10.140.1330">
    <property type="match status" value="1"/>
</dbReference>
<feature type="domain" description="Cyclic nucleotide-binding" evidence="12">
    <location>
        <begin position="712"/>
        <end position="822"/>
    </location>
</feature>
<organism evidence="13 14">
    <name type="scientific">Commensalibacter intestini</name>
    <dbReference type="NCBI Taxonomy" id="479936"/>
    <lineage>
        <taxon>Bacteria</taxon>
        <taxon>Pseudomonadati</taxon>
        <taxon>Pseudomonadota</taxon>
        <taxon>Alphaproteobacteria</taxon>
        <taxon>Acetobacterales</taxon>
        <taxon>Acetobacteraceae</taxon>
    </lineage>
</organism>
<evidence type="ECO:0000256" key="10">
    <source>
        <dbReference type="SAM" id="MobiDB-lite"/>
    </source>
</evidence>
<dbReference type="CDD" id="cd00038">
    <property type="entry name" value="CAP_ED"/>
    <property type="match status" value="1"/>
</dbReference>
<feature type="transmembrane region" description="Helical" evidence="11">
    <location>
        <begin position="198"/>
        <end position="220"/>
    </location>
</feature>
<evidence type="ECO:0000256" key="2">
    <source>
        <dbReference type="ARBA" id="ARBA00022448"/>
    </source>
</evidence>
<dbReference type="GO" id="GO:0005886">
    <property type="term" value="C:plasma membrane"/>
    <property type="evidence" value="ECO:0007669"/>
    <property type="project" value="UniProtKB-SubCell"/>
</dbReference>
<evidence type="ECO:0000256" key="11">
    <source>
        <dbReference type="SAM" id="Phobius"/>
    </source>
</evidence>
<evidence type="ECO:0000313" key="14">
    <source>
        <dbReference type="Proteomes" id="UP000194946"/>
    </source>
</evidence>
<keyword evidence="3" id="KW-1003">Cell membrane</keyword>
<dbReference type="SUPFAM" id="SSF51206">
    <property type="entry name" value="cAMP-binding domain-like"/>
    <property type="match status" value="1"/>
</dbReference>
<dbReference type="EMBL" id="JOPB01000024">
    <property type="protein sequence ID" value="OUI77662.1"/>
    <property type="molecule type" value="Genomic_DNA"/>
</dbReference>
<dbReference type="PROSITE" id="PS50042">
    <property type="entry name" value="CNMP_BINDING_3"/>
    <property type="match status" value="1"/>
</dbReference>
<dbReference type="Pfam" id="PF00999">
    <property type="entry name" value="Na_H_Exchanger"/>
    <property type="match status" value="1"/>
</dbReference>
<dbReference type="PANTHER" id="PTHR10110:SF86">
    <property type="entry name" value="SODIUM_HYDROGEN EXCHANGER 7"/>
    <property type="match status" value="1"/>
</dbReference>
<dbReference type="InterPro" id="IPR000595">
    <property type="entry name" value="cNMP-bd_dom"/>
</dbReference>
<evidence type="ECO:0000256" key="7">
    <source>
        <dbReference type="ARBA" id="ARBA00023065"/>
    </source>
</evidence>
<feature type="region of interest" description="Disordered" evidence="10">
    <location>
        <begin position="850"/>
        <end position="896"/>
    </location>
</feature>
<evidence type="ECO:0000256" key="3">
    <source>
        <dbReference type="ARBA" id="ARBA00022475"/>
    </source>
</evidence>
<dbReference type="InterPro" id="IPR018422">
    <property type="entry name" value="Cation/H_exchanger_CPA1"/>
</dbReference>
<feature type="transmembrane region" description="Helical" evidence="11">
    <location>
        <begin position="6"/>
        <end position="23"/>
    </location>
</feature>
<keyword evidence="9" id="KW-0739">Sodium transport</keyword>
<comment type="subcellular location">
    <subcellularLocation>
        <location evidence="1">Cell membrane</location>
        <topology evidence="1">Multi-pass membrane protein</topology>
    </subcellularLocation>
</comment>
<dbReference type="GO" id="GO:0051453">
    <property type="term" value="P:regulation of intracellular pH"/>
    <property type="evidence" value="ECO:0007669"/>
    <property type="project" value="TreeGrafter"/>
</dbReference>
<dbReference type="Gene3D" id="2.60.120.10">
    <property type="entry name" value="Jelly Rolls"/>
    <property type="match status" value="1"/>
</dbReference>
<dbReference type="Proteomes" id="UP000194946">
    <property type="component" value="Unassembled WGS sequence"/>
</dbReference>
<sequence length="896" mass="99222">MPVTGLATVLLATAILLVIVSAVQPLAKRIELSETVLLAIVGIILGGLADLVLHSSHIFIFDTAAEVLLDFPLNSEGFLLIFLPILVFQAGLAIDVRRLAHEMGTVLLLAIVAVVLSTATIGLALYPFSGMPLIVCLLVGSIVATTDPSAVAGIFREIGAATRLTRLVEGESLLNDAAAISIFSTLIAAIIAHKEVHFLGSAASILISFAGAVVVGYIFARLSLWMIVALGSSSGRAAEITLTVALPYISYIVCDEIIGFSGVVAAAAAGLTLSAYGPSTFRPQTWRFLNEIWQQIVFWAGSLLFVLASMLVPRLLIGMTRWDCVLILIATIAGLIARAIVVFGMLPILAATKISPPIPTPFKATMVWGGLRGAITLALALAVTENELVSTPISHFVGIIATGFVLITLLVNGTTLRAVVVYFRLNELTPIDQAVRHQIIGIGLSNVRDKTRRTANEFGFNNQTTGYVIEDLDRRIEEEQEANTFDTALGNRQQITLALITIAAQERSILLDLFRMQGLPRRVMETLLRSAEAAVDGAWQDGRYGYVKAMHRRLHPPLIFRISQRIHRTFHIDRPLMYAMMERFEILLVSRFVSISLTRFLKRRIEPTLGPRVAEIVSEVLDRQNRMLDDALETMRMHYQGYIEALEARFLKMVSLRLESEEYDGLLTESLISDELHQELEKTIERRFSRYNRRLKFNLKSGIEQRVQELPCLRGIPQAVLYDISLSMSIFFVFPGEKIYSRGERIRNVFFISNGLFETHIEDKSYTYGTGDVLGANELIAGKRRTASIYRSLRFGYLLTMPVDVFKRLISEYPIVRHNLIQIDYARNRPEEGEQKKCLPLLGYTPPAIEGHSMNAISSDQKDEAAKEKASVDKTSNISAEKSQEDKSSVTEETKS</sequence>
<dbReference type="InterPro" id="IPR014710">
    <property type="entry name" value="RmlC-like_jellyroll"/>
</dbReference>
<feature type="transmembrane region" description="Helical" evidence="11">
    <location>
        <begin position="324"/>
        <end position="346"/>
    </location>
</feature>
<feature type="transmembrane region" description="Helical" evidence="11">
    <location>
        <begin position="35"/>
        <end position="57"/>
    </location>
</feature>
<comment type="caution">
    <text evidence="13">The sequence shown here is derived from an EMBL/GenBank/DDBJ whole genome shotgun (WGS) entry which is preliminary data.</text>
</comment>
<dbReference type="AlphaFoldDB" id="A0A251ZSN1"/>
<gene>
    <name evidence="13" type="ORF">HK18_03610</name>
</gene>
<protein>
    <submittedName>
        <fullName evidence="13">Sodium:proton antiporter</fullName>
    </submittedName>
</protein>
<dbReference type="InterPro" id="IPR006153">
    <property type="entry name" value="Cation/H_exchanger_TM"/>
</dbReference>
<keyword evidence="7" id="KW-0406">Ion transport</keyword>
<dbReference type="InterPro" id="IPR018490">
    <property type="entry name" value="cNMP-bd_dom_sf"/>
</dbReference>
<reference evidence="14" key="1">
    <citation type="submission" date="2014-06" db="EMBL/GenBank/DDBJ databases">
        <authorList>
            <person name="Winans N.J."/>
            <person name="Newell P.D."/>
            <person name="Douglas A.E."/>
        </authorList>
    </citation>
    <scope>NUCLEOTIDE SEQUENCE [LARGE SCALE GENOMIC DNA]</scope>
    <source>
        <strain evidence="14">DmL_052</strain>
    </source>
</reference>
<feature type="compositionally biased region" description="Basic and acidic residues" evidence="10">
    <location>
        <begin position="860"/>
        <end position="872"/>
    </location>
</feature>
<feature type="transmembrane region" description="Helical" evidence="11">
    <location>
        <begin position="77"/>
        <end position="94"/>
    </location>
</feature>
<keyword evidence="5 11" id="KW-1133">Transmembrane helix</keyword>
<feature type="transmembrane region" description="Helical" evidence="11">
    <location>
        <begin position="366"/>
        <end position="384"/>
    </location>
</feature>
<feature type="transmembrane region" description="Helical" evidence="11">
    <location>
        <begin position="257"/>
        <end position="276"/>
    </location>
</feature>
<proteinExistence type="predicted"/>
<feature type="compositionally biased region" description="Basic and acidic residues" evidence="10">
    <location>
        <begin position="882"/>
        <end position="896"/>
    </location>
</feature>
<evidence type="ECO:0000256" key="5">
    <source>
        <dbReference type="ARBA" id="ARBA00022989"/>
    </source>
</evidence>
<keyword evidence="4 11" id="KW-0812">Transmembrane</keyword>
<feature type="transmembrane region" description="Helical" evidence="11">
    <location>
        <begin position="132"/>
        <end position="152"/>
    </location>
</feature>
<keyword evidence="14" id="KW-1185">Reference proteome</keyword>